<keyword evidence="2" id="KW-1185">Reference proteome</keyword>
<accession>A0A835MV66</accession>
<sequence>MGHQSPRLGEMMPSALMNEEYYMGKELQFQDSQTIVRTAVEFLPVKHDGLQELMQNFNSDQSMLLEKNLKLLVVKLSKMWVQDNLPPTSTSIIYRRSSYDHVLFTGTVLKPQKDKIE</sequence>
<evidence type="ECO:0000313" key="1">
    <source>
        <dbReference type="EMBL" id="KAF9670778.1"/>
    </source>
</evidence>
<protein>
    <submittedName>
        <fullName evidence="1">Uncharacterized protein</fullName>
    </submittedName>
</protein>
<comment type="caution">
    <text evidence="1">The sequence shown here is derived from an EMBL/GenBank/DDBJ whole genome shotgun (WGS) entry which is preliminary data.</text>
</comment>
<dbReference type="AlphaFoldDB" id="A0A835MV66"/>
<gene>
    <name evidence="1" type="ORF">SADUNF_Sadunf13G0104100</name>
</gene>
<reference evidence="1 2" key="1">
    <citation type="submission" date="2020-10" db="EMBL/GenBank/DDBJ databases">
        <title>Plant Genome Project.</title>
        <authorList>
            <person name="Zhang R.-G."/>
        </authorList>
    </citation>
    <scope>NUCLEOTIDE SEQUENCE [LARGE SCALE GENOMIC DNA]</scope>
    <source>
        <strain evidence="1">FAFU-HL-1</strain>
        <tissue evidence="1">Leaf</tissue>
    </source>
</reference>
<proteinExistence type="predicted"/>
<dbReference type="EMBL" id="JADGMS010000013">
    <property type="protein sequence ID" value="KAF9670778.1"/>
    <property type="molecule type" value="Genomic_DNA"/>
</dbReference>
<name>A0A835MV66_9ROSI</name>
<evidence type="ECO:0000313" key="2">
    <source>
        <dbReference type="Proteomes" id="UP000657918"/>
    </source>
</evidence>
<organism evidence="1 2">
    <name type="scientific">Salix dunnii</name>
    <dbReference type="NCBI Taxonomy" id="1413687"/>
    <lineage>
        <taxon>Eukaryota</taxon>
        <taxon>Viridiplantae</taxon>
        <taxon>Streptophyta</taxon>
        <taxon>Embryophyta</taxon>
        <taxon>Tracheophyta</taxon>
        <taxon>Spermatophyta</taxon>
        <taxon>Magnoliopsida</taxon>
        <taxon>eudicotyledons</taxon>
        <taxon>Gunneridae</taxon>
        <taxon>Pentapetalae</taxon>
        <taxon>rosids</taxon>
        <taxon>fabids</taxon>
        <taxon>Malpighiales</taxon>
        <taxon>Salicaceae</taxon>
        <taxon>Saliceae</taxon>
        <taxon>Salix</taxon>
    </lineage>
</organism>
<dbReference type="Proteomes" id="UP000657918">
    <property type="component" value="Unassembled WGS sequence"/>
</dbReference>